<evidence type="ECO:0000313" key="2">
    <source>
        <dbReference type="EMBL" id="BBI99994.1"/>
    </source>
</evidence>
<name>A0AAN1W013_9PROT</name>
<sequence>MNPLSRRVALVVLLSAVAGCSTVKDAKDSVASWVNGGDGTLSTKAEKKAAGESSGPALKYAATLRVSKYVDQRKTGNPRLLGMAKNRVRGVDGEQMLLDQEIATIVTTAIKKRFDAEGYQVMEGGSAGNALFEVSGVIKDLTLNVKNRDEISIAIETTLKDLSSGEVVWSGLVTEKNDRFAGISGNNKDDVVAYLNKELKVASSKTVEAVSASLMAAKPELFNLTAGTKAIPGVTVYVAPAAAKPAPAAMPATTMPAYGVQSGSAVPPPAYMPRASATTGLLLVNTNPQRAKVYLDGVYYGLSPLRLEMEPGVHAISVKLEGYKMVTEKVSVRKGDNTEMELNLER</sequence>
<keyword evidence="3" id="KW-1185">Reference proteome</keyword>
<organism evidence="2 3">
    <name type="scientific">Ferrigenium kumadai</name>
    <dbReference type="NCBI Taxonomy" id="1682490"/>
    <lineage>
        <taxon>Bacteria</taxon>
        <taxon>Pseudomonadati</taxon>
        <taxon>Pseudomonadota</taxon>
        <taxon>Betaproteobacteria</taxon>
        <taxon>Nitrosomonadales</taxon>
        <taxon>Gallionellaceae</taxon>
        <taxon>Ferrigenium</taxon>
    </lineage>
</organism>
<dbReference type="PROSITE" id="PS51257">
    <property type="entry name" value="PROKAR_LIPOPROTEIN"/>
    <property type="match status" value="1"/>
</dbReference>
<feature type="domain" description="PEGA" evidence="1">
    <location>
        <begin position="280"/>
        <end position="346"/>
    </location>
</feature>
<reference evidence="2 3" key="1">
    <citation type="submission" date="2019-03" db="EMBL/GenBank/DDBJ databases">
        <title>Complete genome sequence of Ferrigenium kumadai strain An22, a microaerophilic iron-oxidizing bacterium isolated from a paddy field soil.</title>
        <authorList>
            <person name="Watanabe T."/>
            <person name="Asakawa S."/>
        </authorList>
    </citation>
    <scope>NUCLEOTIDE SEQUENCE [LARGE SCALE GENOMIC DNA]</scope>
    <source>
        <strain evidence="2 3">An22</strain>
    </source>
</reference>
<dbReference type="Pfam" id="PF08308">
    <property type="entry name" value="PEGA"/>
    <property type="match status" value="1"/>
</dbReference>
<accession>A0AAN1W013</accession>
<dbReference type="PANTHER" id="PTHR36194:SF1">
    <property type="entry name" value="S-LAYER-LIKE PROTEIN"/>
    <property type="match status" value="1"/>
</dbReference>
<dbReference type="KEGG" id="fku:FGKAn22_16870"/>
<dbReference type="AlphaFoldDB" id="A0AAN1W013"/>
<proteinExistence type="predicted"/>
<dbReference type="InterPro" id="IPR013229">
    <property type="entry name" value="PEGA"/>
</dbReference>
<dbReference type="PANTHER" id="PTHR36194">
    <property type="entry name" value="S-LAYER-LIKE PROTEIN"/>
    <property type="match status" value="1"/>
</dbReference>
<gene>
    <name evidence="2" type="ORF">FGKAn22_16870</name>
</gene>
<dbReference type="EMBL" id="AP019536">
    <property type="protein sequence ID" value="BBI99994.1"/>
    <property type="molecule type" value="Genomic_DNA"/>
</dbReference>
<protein>
    <recommendedName>
        <fullName evidence="1">PEGA domain-containing protein</fullName>
    </recommendedName>
</protein>
<evidence type="ECO:0000259" key="1">
    <source>
        <dbReference type="Pfam" id="PF08308"/>
    </source>
</evidence>
<dbReference type="RefSeq" id="WP_212785255.1">
    <property type="nucleotide sequence ID" value="NZ_AP019536.1"/>
</dbReference>
<evidence type="ECO:0000313" key="3">
    <source>
        <dbReference type="Proteomes" id="UP001319121"/>
    </source>
</evidence>
<dbReference type="Proteomes" id="UP001319121">
    <property type="component" value="Chromosome"/>
</dbReference>